<keyword evidence="4" id="KW-0146">Chitin degradation</keyword>
<dbReference type="InterPro" id="IPR011583">
    <property type="entry name" value="Chitinase_II/V-like_cat"/>
</dbReference>
<dbReference type="InterPro" id="IPR050314">
    <property type="entry name" value="Glycosyl_Hydrlase_18"/>
</dbReference>
<feature type="chain" id="PRO_5046319721" description="chitinase" evidence="8">
    <location>
        <begin position="27"/>
        <end position="453"/>
    </location>
</feature>
<dbReference type="SUPFAM" id="SSF51445">
    <property type="entry name" value="(Trans)glycosidases"/>
    <property type="match status" value="1"/>
</dbReference>
<comment type="similarity">
    <text evidence="7">Belongs to the glycosyl hydrolase 18 family.</text>
</comment>
<organism evidence="10 11">
    <name type="scientific">Streptacidiphilus cavernicola</name>
    <dbReference type="NCBI Taxonomy" id="3342716"/>
    <lineage>
        <taxon>Bacteria</taxon>
        <taxon>Bacillati</taxon>
        <taxon>Actinomycetota</taxon>
        <taxon>Actinomycetes</taxon>
        <taxon>Kitasatosporales</taxon>
        <taxon>Streptomycetaceae</taxon>
        <taxon>Streptacidiphilus</taxon>
    </lineage>
</organism>
<dbReference type="CDD" id="cd06548">
    <property type="entry name" value="GH18_chitinase"/>
    <property type="match status" value="1"/>
</dbReference>
<dbReference type="RefSeq" id="WP_380542866.1">
    <property type="nucleotide sequence ID" value="NZ_JBHFAB010000030.1"/>
</dbReference>
<keyword evidence="8" id="KW-0732">Signal</keyword>
<dbReference type="PANTHER" id="PTHR11177:SF317">
    <property type="entry name" value="CHITINASE 12-RELATED"/>
    <property type="match status" value="1"/>
</dbReference>
<evidence type="ECO:0000256" key="4">
    <source>
        <dbReference type="ARBA" id="ARBA00023024"/>
    </source>
</evidence>
<dbReference type="SMART" id="SM00636">
    <property type="entry name" value="Glyco_18"/>
    <property type="match status" value="1"/>
</dbReference>
<dbReference type="Proteomes" id="UP001592531">
    <property type="component" value="Unassembled WGS sequence"/>
</dbReference>
<keyword evidence="5 6" id="KW-0326">Glycosidase</keyword>
<proteinExistence type="inferred from homology"/>
<dbReference type="Pfam" id="PF00704">
    <property type="entry name" value="Glyco_hydro_18"/>
    <property type="match status" value="1"/>
</dbReference>
<evidence type="ECO:0000313" key="10">
    <source>
        <dbReference type="EMBL" id="MFC1420838.1"/>
    </source>
</evidence>
<evidence type="ECO:0000313" key="11">
    <source>
        <dbReference type="Proteomes" id="UP001592531"/>
    </source>
</evidence>
<dbReference type="PROSITE" id="PS51910">
    <property type="entry name" value="GH18_2"/>
    <property type="match status" value="1"/>
</dbReference>
<dbReference type="PANTHER" id="PTHR11177">
    <property type="entry name" value="CHITINASE"/>
    <property type="match status" value="1"/>
</dbReference>
<feature type="domain" description="GH18" evidence="9">
    <location>
        <begin position="49"/>
        <end position="453"/>
    </location>
</feature>
<dbReference type="PROSITE" id="PS01095">
    <property type="entry name" value="GH18_1"/>
    <property type="match status" value="1"/>
</dbReference>
<dbReference type="InterPro" id="IPR001223">
    <property type="entry name" value="Glyco_hydro18_cat"/>
</dbReference>
<accession>A0ABV6W500</accession>
<sequence>MRSSVSGRKATGLISVLALATGTVLAAGPSASAHGFPGFPSHSAKHLVGQRVGFFTQWSIYSGFSAKKVDTSGQAAKLTTLNYAFGNVGADGTCFEANEAGQGDAWADYQRPVGADEAVNGVADTADQPLKGNFNQLRELKAKYPQLHPMITLGGWSWSTYFSSAAATPASRAKLVSSCIDQFIKGDLPVLDGVNGGQGAAAGIFDGIDIDWEYPGGGGADGNQASPQDGHNFTLLLQEFRKQLDALGKQTHKHYLLTADTSAGRPKVAQLELSKAAKSVDWFNLMAYDFHGSWEPTGPTNNAANLHGDPKDPAKAADLNYNIDSVLVDYLKHGVPAKKIVLGTPLYGYGWSGVGPKNNGLYQPATGTLGSIPYNVLVNTPGTVTFNRTTGATTKYDAASQSFYSYDTPQVLRDKGAYVRDLGLGGVMAWSLDNDTSTGDEVAALDKGLNTGY</sequence>
<evidence type="ECO:0000256" key="5">
    <source>
        <dbReference type="ARBA" id="ARBA00023295"/>
    </source>
</evidence>
<evidence type="ECO:0000256" key="7">
    <source>
        <dbReference type="RuleBase" id="RU004453"/>
    </source>
</evidence>
<evidence type="ECO:0000256" key="6">
    <source>
        <dbReference type="RuleBase" id="RU000489"/>
    </source>
</evidence>
<dbReference type="Gene3D" id="3.10.50.10">
    <property type="match status" value="1"/>
</dbReference>
<keyword evidence="3 6" id="KW-0378">Hydrolase</keyword>
<dbReference type="GO" id="GO:0016787">
    <property type="term" value="F:hydrolase activity"/>
    <property type="evidence" value="ECO:0007669"/>
    <property type="project" value="UniProtKB-KW"/>
</dbReference>
<keyword evidence="4" id="KW-0624">Polysaccharide degradation</keyword>
<comment type="caution">
    <text evidence="10">The sequence shown here is derived from an EMBL/GenBank/DDBJ whole genome shotgun (WGS) entry which is preliminary data.</text>
</comment>
<evidence type="ECO:0000259" key="9">
    <source>
        <dbReference type="PROSITE" id="PS51910"/>
    </source>
</evidence>
<feature type="signal peptide" evidence="8">
    <location>
        <begin position="1"/>
        <end position="26"/>
    </location>
</feature>
<gene>
    <name evidence="10" type="ORF">ACEZDE_29955</name>
</gene>
<dbReference type="InterPro" id="IPR001579">
    <property type="entry name" value="Glyco_hydro_18_chit_AS"/>
</dbReference>
<dbReference type="Gene3D" id="3.20.20.80">
    <property type="entry name" value="Glycosidases"/>
    <property type="match status" value="1"/>
</dbReference>
<keyword evidence="11" id="KW-1185">Reference proteome</keyword>
<name>A0ABV6W500_9ACTN</name>
<protein>
    <recommendedName>
        <fullName evidence="2">chitinase</fullName>
        <ecNumber evidence="2">3.2.1.14</ecNumber>
    </recommendedName>
</protein>
<reference evidence="10 11" key="1">
    <citation type="submission" date="2024-09" db="EMBL/GenBank/DDBJ databases">
        <authorList>
            <person name="Lee S.D."/>
        </authorList>
    </citation>
    <scope>NUCLEOTIDE SEQUENCE [LARGE SCALE GENOMIC DNA]</scope>
    <source>
        <strain evidence="10 11">N8-3</strain>
    </source>
</reference>
<evidence type="ECO:0000256" key="8">
    <source>
        <dbReference type="SAM" id="SignalP"/>
    </source>
</evidence>
<dbReference type="EMBL" id="JBHFAB010000030">
    <property type="protein sequence ID" value="MFC1420838.1"/>
    <property type="molecule type" value="Genomic_DNA"/>
</dbReference>
<dbReference type="InterPro" id="IPR017853">
    <property type="entry name" value="GH"/>
</dbReference>
<evidence type="ECO:0000256" key="1">
    <source>
        <dbReference type="ARBA" id="ARBA00000822"/>
    </source>
</evidence>
<evidence type="ECO:0000256" key="3">
    <source>
        <dbReference type="ARBA" id="ARBA00022801"/>
    </source>
</evidence>
<dbReference type="EC" id="3.2.1.14" evidence="2"/>
<evidence type="ECO:0000256" key="2">
    <source>
        <dbReference type="ARBA" id="ARBA00012729"/>
    </source>
</evidence>
<keyword evidence="4" id="KW-0119">Carbohydrate metabolism</keyword>
<dbReference type="InterPro" id="IPR029070">
    <property type="entry name" value="Chitinase_insertion_sf"/>
</dbReference>
<comment type="catalytic activity">
    <reaction evidence="1">
        <text>Random endo-hydrolysis of N-acetyl-beta-D-glucosaminide (1-&gt;4)-beta-linkages in chitin and chitodextrins.</text>
        <dbReference type="EC" id="3.2.1.14"/>
    </reaction>
</comment>